<dbReference type="Proteomes" id="UP001596407">
    <property type="component" value="Unassembled WGS sequence"/>
</dbReference>
<dbReference type="GO" id="GO:0016787">
    <property type="term" value="F:hydrolase activity"/>
    <property type="evidence" value="ECO:0007669"/>
    <property type="project" value="UniProtKB-KW"/>
</dbReference>
<dbReference type="GeneID" id="79303819"/>
<comment type="caution">
    <text evidence="2">The sequence shown here is derived from an EMBL/GenBank/DDBJ whole genome shotgun (WGS) entry which is preliminary data.</text>
</comment>
<keyword evidence="1" id="KW-0812">Transmembrane</keyword>
<dbReference type="AlphaFoldDB" id="A0ABD5WNN9"/>
<proteinExistence type="predicted"/>
<feature type="transmembrane region" description="Helical" evidence="1">
    <location>
        <begin position="64"/>
        <end position="86"/>
    </location>
</feature>
<name>A0ABD5WNN9_9EURY</name>
<keyword evidence="1" id="KW-1133">Transmembrane helix</keyword>
<organism evidence="2 3">
    <name type="scientific">Halorussus caseinilyticus</name>
    <dbReference type="NCBI Taxonomy" id="3034025"/>
    <lineage>
        <taxon>Archaea</taxon>
        <taxon>Methanobacteriati</taxon>
        <taxon>Methanobacteriota</taxon>
        <taxon>Stenosarchaea group</taxon>
        <taxon>Halobacteria</taxon>
        <taxon>Halobacteriales</taxon>
        <taxon>Haladaptataceae</taxon>
        <taxon>Halorussus</taxon>
    </lineage>
</organism>
<keyword evidence="2" id="KW-0378">Hydrolase</keyword>
<evidence type="ECO:0000313" key="2">
    <source>
        <dbReference type="EMBL" id="MFC7079664.1"/>
    </source>
</evidence>
<keyword evidence="3" id="KW-1185">Reference proteome</keyword>
<feature type="transmembrane region" description="Helical" evidence="1">
    <location>
        <begin position="143"/>
        <end position="167"/>
    </location>
</feature>
<accession>A0ABD5WNN9</accession>
<reference evidence="2 3" key="1">
    <citation type="journal article" date="2019" name="Int. J. Syst. Evol. Microbiol.">
        <title>The Global Catalogue of Microorganisms (GCM) 10K type strain sequencing project: providing services to taxonomists for standard genome sequencing and annotation.</title>
        <authorList>
            <consortium name="The Broad Institute Genomics Platform"/>
            <consortium name="The Broad Institute Genome Sequencing Center for Infectious Disease"/>
            <person name="Wu L."/>
            <person name="Ma J."/>
        </authorList>
    </citation>
    <scope>NUCLEOTIDE SEQUENCE [LARGE SCALE GENOMIC DNA]</scope>
    <source>
        <strain evidence="2 3">DT72</strain>
    </source>
</reference>
<dbReference type="Pfam" id="PF04307">
    <property type="entry name" value="YdjM"/>
    <property type="match status" value="1"/>
</dbReference>
<evidence type="ECO:0000313" key="3">
    <source>
        <dbReference type="Proteomes" id="UP001596407"/>
    </source>
</evidence>
<feature type="transmembrane region" description="Helical" evidence="1">
    <location>
        <begin position="93"/>
        <end position="113"/>
    </location>
</feature>
<protein>
    <submittedName>
        <fullName evidence="2">Metal-dependent hydrolase</fullName>
    </submittedName>
</protein>
<keyword evidence="1" id="KW-0472">Membrane</keyword>
<dbReference type="InterPro" id="IPR007404">
    <property type="entry name" value="YdjM-like"/>
</dbReference>
<sequence>MFRPGHYGVALAAYAPVGGLLLARGHPTAAVAGGAGVLWLTMLPDWDHRVPFVAHRGPTHTLPFAALVAGGAWAATNAAASATGLAGHAVEPVALPAFAAGIAALAVLAHLAADLLTPMGVALLWPVSDERYSLSVTPADSTLWNYALFALGVFATAVAASLGVELLTGGSP</sequence>
<evidence type="ECO:0000256" key="1">
    <source>
        <dbReference type="SAM" id="Phobius"/>
    </source>
</evidence>
<dbReference type="EMBL" id="JBHSZH010000005">
    <property type="protein sequence ID" value="MFC7079664.1"/>
    <property type="molecule type" value="Genomic_DNA"/>
</dbReference>
<dbReference type="RefSeq" id="WP_276279255.1">
    <property type="nucleotide sequence ID" value="NZ_CP119809.1"/>
</dbReference>
<gene>
    <name evidence="2" type="ORF">ACFQJ6_05425</name>
</gene>